<organism evidence="1 2">
    <name type="scientific">Mesorhizobium phage vB_MloP_Lo5R7ANS</name>
    <dbReference type="NCBI Taxonomy" id="1527771"/>
    <lineage>
        <taxon>Viruses</taxon>
        <taxon>Duplodnaviria</taxon>
        <taxon>Heunggongvirae</taxon>
        <taxon>Uroviricota</taxon>
        <taxon>Caudoviricetes</taxon>
        <taxon>Autographivirales</taxon>
        <taxon>Pairvirus</taxon>
        <taxon>Pairvirus Lo5R7ANS</taxon>
    </lineage>
</organism>
<sequence>MITIRRAKVADAISLAPRLRSADRDECRAYLGIEPEVVLPQLVQQGNYVWAGVEPNGEVFGLFGVDPVKGNPHLGIVWMVSSPAIMKHRRELIGMTPKWLKRLHKVRPLLGNHIDARNTTHIRWLKRMGFSFLRTHAEFGVEKRPFHEFARLRS</sequence>
<reference evidence="1 2" key="1">
    <citation type="submission" date="2014-07" db="EMBL/GenBank/DDBJ databases">
        <title>Genomic characterization of two T7-like Mesorhizobium loti phages vB_MloP_Lo5R7ANS and vB_MloP_Cp1R7ANS-C2.</title>
        <authorList>
            <person name="Halmillawewa A.P."/>
            <person name="Perry B."/>
            <person name="Gavard R."/>
            <person name="Yost C.K."/>
            <person name="Hynes M.F."/>
        </authorList>
    </citation>
    <scope>NUCLEOTIDE SEQUENCE [LARGE SCALE GENOMIC DNA]</scope>
</reference>
<evidence type="ECO:0008006" key="3">
    <source>
        <dbReference type="Google" id="ProtNLM"/>
    </source>
</evidence>
<keyword evidence="2" id="KW-1185">Reference proteome</keyword>
<name>A0A076YJ63_9CAUD</name>
<proteinExistence type="predicted"/>
<dbReference type="SUPFAM" id="SSF55729">
    <property type="entry name" value="Acyl-CoA N-acyltransferases (Nat)"/>
    <property type="match status" value="1"/>
</dbReference>
<dbReference type="KEGG" id="vg:22109860"/>
<gene>
    <name evidence="1" type="ORF">Lo5R7ANS_53</name>
</gene>
<evidence type="ECO:0000313" key="2">
    <source>
        <dbReference type="Proteomes" id="UP000201609"/>
    </source>
</evidence>
<dbReference type="EMBL" id="KM199771">
    <property type="protein sequence ID" value="AIK68523.1"/>
    <property type="molecule type" value="Genomic_DNA"/>
</dbReference>
<accession>A0A076YJ63</accession>
<protein>
    <recommendedName>
        <fullName evidence="3">N-acetyltransferase domain-containing protein</fullName>
    </recommendedName>
</protein>
<dbReference type="RefSeq" id="YP_009100100.1">
    <property type="nucleotide sequence ID" value="NC_025431.1"/>
</dbReference>
<evidence type="ECO:0000313" key="1">
    <source>
        <dbReference type="EMBL" id="AIK68523.1"/>
    </source>
</evidence>
<dbReference type="GeneID" id="22109860"/>
<dbReference type="Proteomes" id="UP000201609">
    <property type="component" value="Segment"/>
</dbReference>
<dbReference type="Gene3D" id="3.40.630.30">
    <property type="match status" value="1"/>
</dbReference>
<dbReference type="OrthoDB" id="14923at10239"/>
<dbReference type="InterPro" id="IPR016181">
    <property type="entry name" value="Acyl_CoA_acyltransferase"/>
</dbReference>